<dbReference type="STRING" id="258515.SAMN05192585_11937"/>
<dbReference type="Pfam" id="PF21778">
    <property type="entry name" value="DUF6873"/>
    <property type="match status" value="1"/>
</dbReference>
<evidence type="ECO:0000313" key="3">
    <source>
        <dbReference type="Proteomes" id="UP000199182"/>
    </source>
</evidence>
<accession>A0A1H0BE69</accession>
<organism evidence="2 3">
    <name type="scientific">Acetanaerobacterium elongatum</name>
    <dbReference type="NCBI Taxonomy" id="258515"/>
    <lineage>
        <taxon>Bacteria</taxon>
        <taxon>Bacillati</taxon>
        <taxon>Bacillota</taxon>
        <taxon>Clostridia</taxon>
        <taxon>Eubacteriales</taxon>
        <taxon>Oscillospiraceae</taxon>
        <taxon>Acetanaerobacterium</taxon>
    </lineage>
</organism>
<dbReference type="RefSeq" id="WP_092640519.1">
    <property type="nucleotide sequence ID" value="NZ_FNID01000019.1"/>
</dbReference>
<dbReference type="Proteomes" id="UP000199182">
    <property type="component" value="Unassembled WGS sequence"/>
</dbReference>
<proteinExistence type="predicted"/>
<evidence type="ECO:0000259" key="1">
    <source>
        <dbReference type="Pfam" id="PF21778"/>
    </source>
</evidence>
<dbReference type="OrthoDB" id="1753686at2"/>
<protein>
    <recommendedName>
        <fullName evidence="1">DUF6873 domain-containing protein</fullName>
    </recommendedName>
</protein>
<dbReference type="EMBL" id="FNID01000019">
    <property type="protein sequence ID" value="SDN43723.1"/>
    <property type="molecule type" value="Genomic_DNA"/>
</dbReference>
<name>A0A1H0BE69_9FIRM</name>
<keyword evidence="3" id="KW-1185">Reference proteome</keyword>
<dbReference type="InterPro" id="IPR049238">
    <property type="entry name" value="DUF6873"/>
</dbReference>
<dbReference type="AlphaFoldDB" id="A0A1H0BE69"/>
<sequence length="252" mass="27150">MEYVSSPNLPQGKVLVAAVSEQNQQIISALKQQGIKCIKVTQHGGLAEPVQTHADMLLHHLGGKQILAADKDAPYVEQLKLLGFEVSVLSQSLHKTYPGDVALNAARIGRTLFCRKDTAPEIVDYCAPNGIAVNFVNQGYARCSVAIASPYAVITADSSIAKACETSGIEVLLIQPGFIKLPGYPYGFIGGCCGLIEKDVLAFTGNIFSHPNGKKIADFLTQRSVKYVCLTECELLDIGGILPLMCRHKDTF</sequence>
<reference evidence="2 3" key="1">
    <citation type="submission" date="2016-10" db="EMBL/GenBank/DDBJ databases">
        <authorList>
            <person name="de Groot N.N."/>
        </authorList>
    </citation>
    <scope>NUCLEOTIDE SEQUENCE [LARGE SCALE GENOMIC DNA]</scope>
    <source>
        <strain evidence="2 3">CGMCC 1.5012</strain>
    </source>
</reference>
<evidence type="ECO:0000313" key="2">
    <source>
        <dbReference type="EMBL" id="SDN43723.1"/>
    </source>
</evidence>
<feature type="domain" description="DUF6873" evidence="1">
    <location>
        <begin position="19"/>
        <end position="242"/>
    </location>
</feature>
<gene>
    <name evidence="2" type="ORF">SAMN05192585_11937</name>
</gene>